<dbReference type="GO" id="GO:0044550">
    <property type="term" value="P:secondary metabolite biosynthetic process"/>
    <property type="evidence" value="ECO:0007669"/>
    <property type="project" value="TreeGrafter"/>
</dbReference>
<feature type="domain" description="Beta-ketoacyl-[acyl-carrier-protein] synthase III N-terminal" evidence="5">
    <location>
        <begin position="110"/>
        <end position="176"/>
    </location>
</feature>
<keyword evidence="3" id="KW-0012">Acyltransferase</keyword>
<evidence type="ECO:0000313" key="6">
    <source>
        <dbReference type="EMBL" id="CUW01186.1"/>
    </source>
</evidence>
<sequence>MKVDDVYIDSLGVFLPEWLSVEQAVADGILDPEIPKTNGLTGTYAAGDIPAMDMAVSAARTALERSKLDVDAIDGLIHSAVNYQGPEGCYPPGYIMRELGVGKVPAQYLRQGCNGMLGALEVAIGQMTGAAEAEAVLLTSGENFTAPGADRWNDGFGQSHFFSDGGMAVLLGADEGFAQVRSLSSGVLSPLERWHRGNGPLVEGKPGETPSMPERAQQFNDTEMPLSEALEKITLFNLDVIHQSLVDADLNVSDLAKVVMINMDGRMLEYGTMMPLGLPMERSSFDFGRSVGHVGGADVFISLEHLVRTGEVGAGDNVLLFSQAPGWLCTASVVTVLNPPSWAVTPR</sequence>
<evidence type="ECO:0000256" key="2">
    <source>
        <dbReference type="ARBA" id="ARBA00022679"/>
    </source>
</evidence>
<dbReference type="EMBL" id="LN997802">
    <property type="protein sequence ID" value="CUW01186.1"/>
    <property type="molecule type" value="Genomic_DNA"/>
</dbReference>
<dbReference type="PANTHER" id="PTHR34069">
    <property type="entry name" value="3-OXOACYL-[ACYL-CARRIER-PROTEIN] SYNTHASE 3"/>
    <property type="match status" value="1"/>
</dbReference>
<dbReference type="GO" id="GO:0004315">
    <property type="term" value="F:3-oxoacyl-[acyl-carrier-protein] synthase activity"/>
    <property type="evidence" value="ECO:0007669"/>
    <property type="project" value="InterPro"/>
</dbReference>
<proteinExistence type="predicted"/>
<evidence type="ECO:0000259" key="4">
    <source>
        <dbReference type="Pfam" id="PF08541"/>
    </source>
</evidence>
<dbReference type="PANTHER" id="PTHR34069:SF2">
    <property type="entry name" value="BETA-KETOACYL-[ACYL-CARRIER-PROTEIN] SYNTHASE III"/>
    <property type="match status" value="1"/>
</dbReference>
<protein>
    <submittedName>
        <fullName evidence="6">2-oxoacyl-ACP synthase III</fullName>
    </submittedName>
</protein>
<dbReference type="GO" id="GO:0006633">
    <property type="term" value="P:fatty acid biosynthetic process"/>
    <property type="evidence" value="ECO:0007669"/>
    <property type="project" value="InterPro"/>
</dbReference>
<gene>
    <name evidence="6" type="primary">gonS1</name>
</gene>
<evidence type="ECO:0000256" key="3">
    <source>
        <dbReference type="ARBA" id="ARBA00023315"/>
    </source>
</evidence>
<reference evidence="6" key="1">
    <citation type="journal article" date="2016" name="Microb. Cell Fact.">
        <title>Characterization and engineering of the biosynthesis gene cluster for antitumor macrolides PM100117 and PM100118 from a marine actinobacteria: generation of a novel improved derivative.</title>
        <authorList>
            <person name="Garcia-Salcedo R."/>
            <person name="Olano C."/>
            <person name="Gomez C."/>
            <person name="Fernandez R."/>
            <person name="Brana A.F."/>
            <person name="Mendez C."/>
            <person name="De la Calle F."/>
            <person name="Salas J.A."/>
        </authorList>
    </citation>
    <scope>NUCLEOTIDE SEQUENCE</scope>
    <source>
        <strain evidence="6">GUA-06-06-006A</strain>
    </source>
</reference>
<dbReference type="InterPro" id="IPR013747">
    <property type="entry name" value="ACP_syn_III_C"/>
</dbReference>
<dbReference type="Pfam" id="PF08541">
    <property type="entry name" value="ACP_syn_III_C"/>
    <property type="match status" value="1"/>
</dbReference>
<organism evidence="6">
    <name type="scientific">Streptomyces caniferus</name>
    <dbReference type="NCBI Taxonomy" id="285557"/>
    <lineage>
        <taxon>Bacteria</taxon>
        <taxon>Bacillati</taxon>
        <taxon>Actinomycetota</taxon>
        <taxon>Actinomycetes</taxon>
        <taxon>Kitasatosporales</taxon>
        <taxon>Streptomycetaceae</taxon>
        <taxon>Streptomyces</taxon>
    </lineage>
</organism>
<keyword evidence="1" id="KW-0963">Cytoplasm</keyword>
<feature type="domain" description="Beta-ketoacyl-[acyl-carrier-protein] synthase III C-terminal" evidence="4">
    <location>
        <begin position="247"/>
        <end position="335"/>
    </location>
</feature>
<evidence type="ECO:0000259" key="5">
    <source>
        <dbReference type="Pfam" id="PF08545"/>
    </source>
</evidence>
<dbReference type="InterPro" id="IPR016039">
    <property type="entry name" value="Thiolase-like"/>
</dbReference>
<evidence type="ECO:0000256" key="1">
    <source>
        <dbReference type="ARBA" id="ARBA00022490"/>
    </source>
</evidence>
<dbReference type="InterPro" id="IPR013751">
    <property type="entry name" value="ACP_syn_III_N"/>
</dbReference>
<dbReference type="CDD" id="cd00827">
    <property type="entry name" value="init_cond_enzymes"/>
    <property type="match status" value="1"/>
</dbReference>
<name>A0A128ATQ4_9ACTN</name>
<dbReference type="Pfam" id="PF08545">
    <property type="entry name" value="ACP_syn_III"/>
    <property type="match status" value="1"/>
</dbReference>
<dbReference type="SUPFAM" id="SSF53901">
    <property type="entry name" value="Thiolase-like"/>
    <property type="match status" value="1"/>
</dbReference>
<keyword evidence="2" id="KW-0808">Transferase</keyword>
<dbReference type="Gene3D" id="3.40.47.10">
    <property type="match status" value="2"/>
</dbReference>
<accession>A0A128ATQ4</accession>
<dbReference type="AlphaFoldDB" id="A0A128ATQ4"/>